<keyword evidence="1" id="KW-0560">Oxidoreductase</keyword>
<gene>
    <name evidence="1" type="primary">gndA</name>
    <name evidence="1" type="ORF">FRZ06_16745</name>
</gene>
<protein>
    <submittedName>
        <fullName evidence="1">NADP-dependent phosphogluconate dehydrogenase</fullName>
        <ecNumber evidence="1">1.1.1.44</ecNumber>
    </submittedName>
</protein>
<dbReference type="EC" id="1.1.1.44" evidence="1"/>
<keyword evidence="2" id="KW-1185">Reference proteome</keyword>
<organism evidence="1 2">
    <name type="scientific">Anoxybacterium hadale</name>
    <dbReference type="NCBI Taxonomy" id="3408580"/>
    <lineage>
        <taxon>Bacteria</taxon>
        <taxon>Bacillati</taxon>
        <taxon>Bacillota</taxon>
        <taxon>Clostridia</taxon>
        <taxon>Peptostreptococcales</taxon>
        <taxon>Anaerovoracaceae</taxon>
        <taxon>Anoxybacterium</taxon>
    </lineage>
</organism>
<dbReference type="EMBL" id="CP042469">
    <property type="protein sequence ID" value="QOX64876.1"/>
    <property type="molecule type" value="Genomic_DNA"/>
</dbReference>
<dbReference type="Proteomes" id="UP000594014">
    <property type="component" value="Chromosome"/>
</dbReference>
<accession>A0ACD1AF82</accession>
<name>A0ACD1AF82_9FIRM</name>
<sequence length="464" mass="51878">MFDIAMYGLGVMGSSLAKNLIDKGFRAALFSKDPKESMRFSHNAHESWRVFSTEKTLAASLVRPRVIFLMITAGEPVDRVIDSLLPYLESGDMILDGGNSHYKDTTRRVHQLKERNIGYLGIGVSGGEKGALMGPSMMAGGSLEGWEASRSILQKIAAHHKNQPCCSFVGPEGAGHYVKMVHNGIEYGILQLIADIYFIMKRGLALDHDEIETTFSEWQSGRLNSYLIEITVLVLRKRDEDGTPLVDKILDVAKQKGTGNWTAIEAIERGVYAPTLCEAVFSRHFSANQRIRTEGNQKLTDSGMPMKLKQYKTQLEGALLAGIICSYAQGLELIQKASDENHWRIDLSETAALWREGCIIRSPLLETIMEALQEEVSNLLISEKFSFITSLEPTWREVVIQAQRAALSVPTLVSTLCYYDRIRGGKMPANLVQALRDCFGAHTYERTDREGPFHTNWEQNGNRE</sequence>
<evidence type="ECO:0000313" key="2">
    <source>
        <dbReference type="Proteomes" id="UP000594014"/>
    </source>
</evidence>
<reference evidence="1" key="1">
    <citation type="submission" date="2019-08" db="EMBL/GenBank/DDBJ databases">
        <title>Genome sequence of Clostridiales bacterium MT110.</title>
        <authorList>
            <person name="Cao J."/>
        </authorList>
    </citation>
    <scope>NUCLEOTIDE SEQUENCE</scope>
    <source>
        <strain evidence="1">MT110</strain>
    </source>
</reference>
<proteinExistence type="predicted"/>
<evidence type="ECO:0000313" key="1">
    <source>
        <dbReference type="EMBL" id="QOX64876.1"/>
    </source>
</evidence>